<feature type="domain" description="B transposition protein C-terminal" evidence="2">
    <location>
        <begin position="264"/>
        <end position="339"/>
    </location>
</feature>
<dbReference type="InterPro" id="IPR052026">
    <property type="entry name" value="ExeA_AAA_ATPase_DNA-bind"/>
</dbReference>
<feature type="domain" description="ORC1/DEAH AAA+ ATPase" evidence="3">
    <location>
        <begin position="143"/>
        <end position="249"/>
    </location>
</feature>
<evidence type="ECO:0000313" key="4">
    <source>
        <dbReference type="EMBL" id="MUZ73366.1"/>
    </source>
</evidence>
<sequence length="347" mass="38669">MNKHAFTSPPTGQLNGGSWERPLQAPEVSANKTEADIEKWWELVDRVIAVARQFRWTKAEVTRRSGMKDATFSQWFSGRYEGRLDNHNAMIEQWLDALQAAASVAAMIPQAPSFMQLRGSAEVLETLTWAQICPDLVMITLGAGMGKTAACEYFTNTRPHVYHATVSESTKTVHGMLTELAEQLGVQENNPARLARAIGGKLKRTGDGTLLIVDEGQHLNDEALNQLRHFVDVYRCGVAVVGNSEVYSRFTRGRQGPSYAQLKSRIGKRLQRVQPYPEDLQTYIAAWSVTDPACIKFLMGIGMKGGAFRQIEKTMRMARMVATGEGTEVSLKFIQAAWKNRDVEDMA</sequence>
<gene>
    <name evidence="4" type="ORF">GOZ90_11800</name>
</gene>
<dbReference type="Gene3D" id="3.40.50.300">
    <property type="entry name" value="P-loop containing nucleotide triphosphate hydrolases"/>
    <property type="match status" value="1"/>
</dbReference>
<dbReference type="AlphaFoldDB" id="A0A6L6VCF9"/>
<dbReference type="Pfam" id="PF09077">
    <property type="entry name" value="Phage-MuB_C"/>
    <property type="match status" value="1"/>
</dbReference>
<dbReference type="InterPro" id="IPR049945">
    <property type="entry name" value="AAA_22"/>
</dbReference>
<reference evidence="4 5" key="1">
    <citation type="submission" date="2019-12" db="EMBL/GenBank/DDBJ databases">
        <title>Whole-genome sequencing of Allorhizobium vitis.</title>
        <authorList>
            <person name="Gan H.M."/>
            <person name="Szegedi E."/>
            <person name="Burr T."/>
            <person name="Savka M.A."/>
        </authorList>
    </citation>
    <scope>NUCLEOTIDE SEQUENCE [LARGE SCALE GENOMIC DNA]</scope>
    <source>
        <strain evidence="4 5">CG516</strain>
    </source>
</reference>
<evidence type="ECO:0000313" key="5">
    <source>
        <dbReference type="Proteomes" id="UP000477951"/>
    </source>
</evidence>
<dbReference type="EMBL" id="WPHR01000007">
    <property type="protein sequence ID" value="MUZ73366.1"/>
    <property type="molecule type" value="Genomic_DNA"/>
</dbReference>
<dbReference type="InterPro" id="IPR010982">
    <property type="entry name" value="Lambda_DNA-bd_dom_sf"/>
</dbReference>
<feature type="region of interest" description="Disordered" evidence="1">
    <location>
        <begin position="1"/>
        <end position="23"/>
    </location>
</feature>
<comment type="caution">
    <text evidence="4">The sequence shown here is derived from an EMBL/GenBank/DDBJ whole genome shotgun (WGS) entry which is preliminary data.</text>
</comment>
<organism evidence="4 5">
    <name type="scientific">Agrobacterium vitis</name>
    <name type="common">Rhizobium vitis</name>
    <dbReference type="NCBI Taxonomy" id="373"/>
    <lineage>
        <taxon>Bacteria</taxon>
        <taxon>Pseudomonadati</taxon>
        <taxon>Pseudomonadota</taxon>
        <taxon>Alphaproteobacteria</taxon>
        <taxon>Hyphomicrobiales</taxon>
        <taxon>Rhizobiaceae</taxon>
        <taxon>Rhizobium/Agrobacterium group</taxon>
        <taxon>Agrobacterium</taxon>
    </lineage>
</organism>
<dbReference type="SUPFAM" id="SSF47681">
    <property type="entry name" value="C-terminal domain of B transposition protein"/>
    <property type="match status" value="1"/>
</dbReference>
<evidence type="ECO:0000259" key="2">
    <source>
        <dbReference type="Pfam" id="PF09077"/>
    </source>
</evidence>
<dbReference type="SUPFAM" id="SSF52540">
    <property type="entry name" value="P-loop containing nucleoside triphosphate hydrolases"/>
    <property type="match status" value="1"/>
</dbReference>
<dbReference type="RefSeq" id="WP_156614799.1">
    <property type="nucleotide sequence ID" value="NZ_WPHR01000007.1"/>
</dbReference>
<protein>
    <submittedName>
        <fullName evidence="4">AAA family ATPase</fullName>
    </submittedName>
</protein>
<dbReference type="PANTHER" id="PTHR35894">
    <property type="entry name" value="GENERAL SECRETION PATHWAY PROTEIN A-RELATED"/>
    <property type="match status" value="1"/>
</dbReference>
<dbReference type="GO" id="GO:0006313">
    <property type="term" value="P:DNA transposition"/>
    <property type="evidence" value="ECO:0007669"/>
    <property type="project" value="InterPro"/>
</dbReference>
<dbReference type="InterPro" id="IPR009084">
    <property type="entry name" value="B_transpositn_C"/>
</dbReference>
<dbReference type="Pfam" id="PF13401">
    <property type="entry name" value="AAA_22"/>
    <property type="match status" value="1"/>
</dbReference>
<dbReference type="GO" id="GO:0003677">
    <property type="term" value="F:DNA binding"/>
    <property type="evidence" value="ECO:0007669"/>
    <property type="project" value="InterPro"/>
</dbReference>
<dbReference type="Proteomes" id="UP000477951">
    <property type="component" value="Unassembled WGS sequence"/>
</dbReference>
<accession>A0A6L6VCF9</accession>
<dbReference type="InterPro" id="IPR036733">
    <property type="entry name" value="B_transposit_C_sf"/>
</dbReference>
<evidence type="ECO:0000256" key="1">
    <source>
        <dbReference type="SAM" id="MobiDB-lite"/>
    </source>
</evidence>
<dbReference type="Gene3D" id="1.10.1180.10">
    <property type="entry name" value="B transposition protein, C-terminal domain"/>
    <property type="match status" value="1"/>
</dbReference>
<name>A0A6L6VCF9_AGRVI</name>
<dbReference type="Gene3D" id="1.10.260.40">
    <property type="entry name" value="lambda repressor-like DNA-binding domains"/>
    <property type="match status" value="1"/>
</dbReference>
<dbReference type="InterPro" id="IPR027417">
    <property type="entry name" value="P-loop_NTPase"/>
</dbReference>
<evidence type="ECO:0000259" key="3">
    <source>
        <dbReference type="Pfam" id="PF13401"/>
    </source>
</evidence>
<dbReference type="GO" id="GO:0016887">
    <property type="term" value="F:ATP hydrolysis activity"/>
    <property type="evidence" value="ECO:0007669"/>
    <property type="project" value="InterPro"/>
</dbReference>
<dbReference type="PANTHER" id="PTHR35894:SF5">
    <property type="entry name" value="MU-LIKE PROPHAGE FLUMU DNA TRANSPOSITION PROTEIN B"/>
    <property type="match status" value="1"/>
</dbReference>
<proteinExistence type="predicted"/>